<dbReference type="Pfam" id="PF17131">
    <property type="entry name" value="LolA_like"/>
    <property type="match status" value="1"/>
</dbReference>
<comment type="caution">
    <text evidence="3">The sequence shown here is derived from an EMBL/GenBank/DDBJ whole genome shotgun (WGS) entry which is preliminary data.</text>
</comment>
<keyword evidence="3" id="KW-0449">Lipoprotein</keyword>
<dbReference type="PANTHER" id="PTHR37507:SF2">
    <property type="entry name" value="SPORULATION PROTEIN YDCC"/>
    <property type="match status" value="1"/>
</dbReference>
<dbReference type="EMBL" id="QXFI01000035">
    <property type="protein sequence ID" value="RIV42494.1"/>
    <property type="molecule type" value="Genomic_DNA"/>
</dbReference>
<dbReference type="InterPro" id="IPR033399">
    <property type="entry name" value="TP_0789-like"/>
</dbReference>
<evidence type="ECO:0000313" key="3">
    <source>
        <dbReference type="EMBL" id="RIV42494.1"/>
    </source>
</evidence>
<gene>
    <name evidence="3" type="ORF">D2V05_16470</name>
    <name evidence="4" type="ORF">FQ017_16330</name>
</gene>
<dbReference type="EMBL" id="VNWK01000035">
    <property type="protein sequence ID" value="TXJ91522.1"/>
    <property type="molecule type" value="Genomic_DNA"/>
</dbReference>
<dbReference type="Proteomes" id="UP000266691">
    <property type="component" value="Unassembled WGS sequence"/>
</dbReference>
<sequence>MATITLFLISGTAPVQDNARDIIEKADNKRLGKTSSSTMTLKIIRPKWTREIDLKLWTKGNDLMMILITGPARDQGTAFLKRGDEIYNWVPRIERSIKLPPSSMMQSWMGSDFTNDDLVKQSSMVNDYDHILIGKEEISGREAYKILLKPKEEASVVWGKVEAWVDVEESLFLKLAYYDEEGELVNTLLGKNIKTMGGRTVTSLLEITPADEPGNKTTLEYKSIAFDQPMDDNFFSLRNLKNLK</sequence>
<dbReference type="SUPFAM" id="SSF89392">
    <property type="entry name" value="Prokaryotic lipoproteins and lipoprotein localization factors"/>
    <property type="match status" value="1"/>
</dbReference>
<keyword evidence="6" id="KW-1185">Reference proteome</keyword>
<dbReference type="PANTHER" id="PTHR37507">
    <property type="entry name" value="SPORULATION PROTEIN YDCC"/>
    <property type="match status" value="1"/>
</dbReference>
<dbReference type="AlphaFoldDB" id="A0A3A1NHK0"/>
<evidence type="ECO:0000313" key="4">
    <source>
        <dbReference type="EMBL" id="TXJ91522.1"/>
    </source>
</evidence>
<dbReference type="Gene3D" id="2.50.20.10">
    <property type="entry name" value="Lipoprotein localisation LolA/LolB/LppX"/>
    <property type="match status" value="1"/>
</dbReference>
<name>A0A3A1NHK0_9FLAO</name>
<dbReference type="CDD" id="cd16329">
    <property type="entry name" value="LolA_like"/>
    <property type="match status" value="1"/>
</dbReference>
<protein>
    <submittedName>
        <fullName evidence="3">Outer membrane lipoprotein-sorting protein</fullName>
    </submittedName>
</protein>
<evidence type="ECO:0000313" key="5">
    <source>
        <dbReference type="Proteomes" id="UP000266691"/>
    </source>
</evidence>
<dbReference type="Proteomes" id="UP000321621">
    <property type="component" value="Unassembled WGS sequence"/>
</dbReference>
<reference evidence="4 6" key="2">
    <citation type="submission" date="2019-07" db="EMBL/GenBank/DDBJ databases">
        <title>Draft genome of two Muricauda strains isolated from deep sea.</title>
        <authorList>
            <person name="Sun C."/>
        </authorList>
    </citation>
    <scope>NUCLEOTIDE SEQUENCE [LARGE SCALE GENOMIC DNA]</scope>
    <source>
        <strain evidence="4 6">72</strain>
    </source>
</reference>
<dbReference type="InterPro" id="IPR052944">
    <property type="entry name" value="Sporulation_related"/>
</dbReference>
<accession>A0A3A1NHK0</accession>
<evidence type="ECO:0000259" key="2">
    <source>
        <dbReference type="Pfam" id="PF17131"/>
    </source>
</evidence>
<dbReference type="InterPro" id="IPR029046">
    <property type="entry name" value="LolA/LolB/LppX"/>
</dbReference>
<reference evidence="3 5" key="1">
    <citation type="submission" date="2018-08" db="EMBL/GenBank/DDBJ databases">
        <title>Proposal of Muricauda 72 sp.nov. and Muricauda NH166 sp.nov., isolated from seawater.</title>
        <authorList>
            <person name="Cheng H."/>
            <person name="Wu Y.-H."/>
            <person name="Guo L.-L."/>
            <person name="Xu X.-W."/>
        </authorList>
    </citation>
    <scope>NUCLEOTIDE SEQUENCE [LARGE SCALE GENOMIC DNA]</scope>
    <source>
        <strain evidence="3 5">72</strain>
    </source>
</reference>
<organism evidence="3 5">
    <name type="scientific">Flagellimonas pelagia</name>
    <dbReference type="NCBI Taxonomy" id="2306998"/>
    <lineage>
        <taxon>Bacteria</taxon>
        <taxon>Pseudomonadati</taxon>
        <taxon>Bacteroidota</taxon>
        <taxon>Flavobacteriia</taxon>
        <taxon>Flavobacteriales</taxon>
        <taxon>Flavobacteriaceae</taxon>
        <taxon>Flagellimonas</taxon>
    </lineage>
</organism>
<dbReference type="OrthoDB" id="9803781at2"/>
<feature type="domain" description="Uncharacterized protein TP-0789" evidence="2">
    <location>
        <begin position="60"/>
        <end position="242"/>
    </location>
</feature>
<keyword evidence="1" id="KW-0732">Signal</keyword>
<evidence type="ECO:0000313" key="6">
    <source>
        <dbReference type="Proteomes" id="UP000321621"/>
    </source>
</evidence>
<evidence type="ECO:0000256" key="1">
    <source>
        <dbReference type="ARBA" id="ARBA00022729"/>
    </source>
</evidence>
<proteinExistence type="predicted"/>